<dbReference type="Gene3D" id="2.30.42.10">
    <property type="match status" value="1"/>
</dbReference>
<dbReference type="AlphaFoldDB" id="A0A2Z4AHY6"/>
<dbReference type="EMBL" id="CP029803">
    <property type="protein sequence ID" value="AWT59944.1"/>
    <property type="molecule type" value="Genomic_DNA"/>
</dbReference>
<dbReference type="GO" id="GO:0008233">
    <property type="term" value="F:peptidase activity"/>
    <property type="evidence" value="ECO:0007669"/>
    <property type="project" value="UniProtKB-KW"/>
</dbReference>
<accession>A0A2Z4AHY6</accession>
<feature type="compositionally biased region" description="Basic and acidic residues" evidence="1">
    <location>
        <begin position="205"/>
        <end position="215"/>
    </location>
</feature>
<sequence length="255" mass="29275">MNKSTVIRQSLAFMIIQMTFMSLFAVEHKHSSHKERIAQKWQSTLKDSSFPQNEGRSGPVVFLGVYTTRISPTLSAQLKLPTGMGLTIRHIVPNSPAAEAGLKEHDILRKFENQILIHPQQLQVLIRTSDEGDSISFTILREGQEIKVETKLKTKKPEKYKRGHKSRFWIDRSDGYGKGRKNFSPPLSDISENKTHRHKRAHIFTQEHKNSDRRSHTTPLTQNGFSREILNPGKKPSPSKSQHKKPPDRQKRECL</sequence>
<dbReference type="SUPFAM" id="SSF50156">
    <property type="entry name" value="PDZ domain-like"/>
    <property type="match status" value="1"/>
</dbReference>
<dbReference type="CDD" id="cd06779">
    <property type="entry name" value="cpPDZ_Deg_HtrA-like"/>
    <property type="match status" value="1"/>
</dbReference>
<dbReference type="InterPro" id="IPR036034">
    <property type="entry name" value="PDZ_sf"/>
</dbReference>
<keyword evidence="3" id="KW-0645">Protease</keyword>
<dbReference type="Pfam" id="PF13180">
    <property type="entry name" value="PDZ_2"/>
    <property type="match status" value="1"/>
</dbReference>
<evidence type="ECO:0000313" key="3">
    <source>
        <dbReference type="EMBL" id="AWT59944.1"/>
    </source>
</evidence>
<name>A0A2Z4AHY6_9BACT</name>
<feature type="region of interest" description="Disordered" evidence="1">
    <location>
        <begin position="170"/>
        <end position="255"/>
    </location>
</feature>
<dbReference type="GO" id="GO:0006508">
    <property type="term" value="P:proteolysis"/>
    <property type="evidence" value="ECO:0007669"/>
    <property type="project" value="UniProtKB-KW"/>
</dbReference>
<dbReference type="Proteomes" id="UP000247465">
    <property type="component" value="Chromosome"/>
</dbReference>
<evidence type="ECO:0000313" key="4">
    <source>
        <dbReference type="Proteomes" id="UP000247465"/>
    </source>
</evidence>
<feature type="domain" description="PDZ" evidence="2">
    <location>
        <begin position="72"/>
        <end position="143"/>
    </location>
</feature>
<protein>
    <submittedName>
        <fullName evidence="3">Serine protease HtrA</fullName>
    </submittedName>
</protein>
<dbReference type="InterPro" id="IPR001478">
    <property type="entry name" value="PDZ"/>
</dbReference>
<keyword evidence="3" id="KW-0378">Hydrolase</keyword>
<organism evidence="3 4">
    <name type="scientific">Candidatus Moanibacter tarae</name>
    <dbReference type="NCBI Taxonomy" id="2200854"/>
    <lineage>
        <taxon>Bacteria</taxon>
        <taxon>Pseudomonadati</taxon>
        <taxon>Verrucomicrobiota</taxon>
        <taxon>Opitutia</taxon>
        <taxon>Puniceicoccales</taxon>
        <taxon>Puniceicoccales incertae sedis</taxon>
        <taxon>Candidatus Moanibacter</taxon>
    </lineage>
</organism>
<evidence type="ECO:0000256" key="1">
    <source>
        <dbReference type="SAM" id="MobiDB-lite"/>
    </source>
</evidence>
<evidence type="ECO:0000259" key="2">
    <source>
        <dbReference type="SMART" id="SM00228"/>
    </source>
</evidence>
<proteinExistence type="predicted"/>
<reference evidence="3 4" key="1">
    <citation type="submission" date="2018-06" db="EMBL/GenBank/DDBJ databases">
        <title>Draft Genome Sequence of a Novel Marine Bacterium Related to the Verrucomicrobia.</title>
        <authorList>
            <person name="Vosseberg J."/>
            <person name="Martijn J."/>
            <person name="Ettema T.J.G."/>
        </authorList>
    </citation>
    <scope>NUCLEOTIDE SEQUENCE [LARGE SCALE GENOMIC DNA]</scope>
    <source>
        <strain evidence="3">TARA_B100001123</strain>
    </source>
</reference>
<feature type="compositionally biased region" description="Basic and acidic residues" evidence="1">
    <location>
        <begin position="245"/>
        <end position="255"/>
    </location>
</feature>
<gene>
    <name evidence="3" type="primary">htrA_1</name>
    <name evidence="3" type="ORF">DF168_01142</name>
</gene>
<dbReference type="SMART" id="SM00228">
    <property type="entry name" value="PDZ"/>
    <property type="match status" value="1"/>
</dbReference>
<dbReference type="KEGG" id="mtar:DF168_01142"/>